<dbReference type="PANTHER" id="PTHR43479">
    <property type="entry name" value="ACREF/ENVCD OPERON REPRESSOR-RELATED"/>
    <property type="match status" value="1"/>
</dbReference>
<dbReference type="Pfam" id="PF00440">
    <property type="entry name" value="TetR_N"/>
    <property type="match status" value="1"/>
</dbReference>
<dbReference type="InterPro" id="IPR050624">
    <property type="entry name" value="HTH-type_Tx_Regulator"/>
</dbReference>
<gene>
    <name evidence="4" type="ORF">SAMN02745751_02718</name>
</gene>
<dbReference type="OrthoDB" id="9812993at2"/>
<dbReference type="Proteomes" id="UP000184052">
    <property type="component" value="Unassembled WGS sequence"/>
</dbReference>
<dbReference type="Gene3D" id="1.10.357.10">
    <property type="entry name" value="Tetracycline Repressor, domain 2"/>
    <property type="match status" value="1"/>
</dbReference>
<name>A0A1M6JV72_9FIRM</name>
<keyword evidence="1 2" id="KW-0238">DNA-binding</keyword>
<dbReference type="InterPro" id="IPR001647">
    <property type="entry name" value="HTH_TetR"/>
</dbReference>
<feature type="domain" description="HTH tetR-type" evidence="3">
    <location>
        <begin position="10"/>
        <end position="70"/>
    </location>
</feature>
<sequence length="203" mass="24456">MEDRLSNLDENKRLKIINSAMEEFSRNTYKKASTNRIVEKAGISKGSLFNYFQSKEKLYEYLEIFSIRAIADAIVERVDWEEPDILRRIKDIVMIKLEVCRKYPYLMGFSKRIYENKSMDDLKATYEKYVPHIYEKVYHENIDFSLFREDMGINEIMNILIWTFEKMGENYLKRMESGESIETHEIADEVDRYIKVLRKGFYR</sequence>
<proteinExistence type="predicted"/>
<protein>
    <submittedName>
        <fullName evidence="4">Transcriptional regulator, TetR family</fullName>
    </submittedName>
</protein>
<evidence type="ECO:0000259" key="3">
    <source>
        <dbReference type="PROSITE" id="PS50977"/>
    </source>
</evidence>
<dbReference type="PROSITE" id="PS50977">
    <property type="entry name" value="HTH_TETR_2"/>
    <property type="match status" value="1"/>
</dbReference>
<dbReference type="PRINTS" id="PR00455">
    <property type="entry name" value="HTHTETR"/>
</dbReference>
<evidence type="ECO:0000313" key="4">
    <source>
        <dbReference type="EMBL" id="SHJ50591.1"/>
    </source>
</evidence>
<dbReference type="Gene3D" id="1.10.10.60">
    <property type="entry name" value="Homeodomain-like"/>
    <property type="match status" value="1"/>
</dbReference>
<dbReference type="InterPro" id="IPR036271">
    <property type="entry name" value="Tet_transcr_reg_TetR-rel_C_sf"/>
</dbReference>
<dbReference type="STRING" id="1121476.SAMN02745751_02718"/>
<feature type="DNA-binding region" description="H-T-H motif" evidence="2">
    <location>
        <begin position="33"/>
        <end position="52"/>
    </location>
</feature>
<dbReference type="SUPFAM" id="SSF48498">
    <property type="entry name" value="Tetracyclin repressor-like, C-terminal domain"/>
    <property type="match status" value="1"/>
</dbReference>
<evidence type="ECO:0000313" key="5">
    <source>
        <dbReference type="Proteomes" id="UP000184052"/>
    </source>
</evidence>
<dbReference type="GO" id="GO:0003677">
    <property type="term" value="F:DNA binding"/>
    <property type="evidence" value="ECO:0007669"/>
    <property type="project" value="UniProtKB-UniRule"/>
</dbReference>
<keyword evidence="5" id="KW-1185">Reference proteome</keyword>
<evidence type="ECO:0000256" key="2">
    <source>
        <dbReference type="PROSITE-ProRule" id="PRU00335"/>
    </source>
</evidence>
<dbReference type="EMBL" id="FQZL01000023">
    <property type="protein sequence ID" value="SHJ50591.1"/>
    <property type="molecule type" value="Genomic_DNA"/>
</dbReference>
<evidence type="ECO:0000256" key="1">
    <source>
        <dbReference type="ARBA" id="ARBA00023125"/>
    </source>
</evidence>
<organism evidence="4 5">
    <name type="scientific">Dethiosulfatibacter aminovorans DSM 17477</name>
    <dbReference type="NCBI Taxonomy" id="1121476"/>
    <lineage>
        <taxon>Bacteria</taxon>
        <taxon>Bacillati</taxon>
        <taxon>Bacillota</taxon>
        <taxon>Tissierellia</taxon>
        <taxon>Dethiosulfatibacter</taxon>
    </lineage>
</organism>
<accession>A0A1M6JV72</accession>
<dbReference type="InterPro" id="IPR009057">
    <property type="entry name" value="Homeodomain-like_sf"/>
</dbReference>
<dbReference type="PANTHER" id="PTHR43479:SF11">
    <property type="entry name" value="ACREF_ENVCD OPERON REPRESSOR-RELATED"/>
    <property type="match status" value="1"/>
</dbReference>
<dbReference type="AlphaFoldDB" id="A0A1M6JV72"/>
<dbReference type="RefSeq" id="WP_073050113.1">
    <property type="nucleotide sequence ID" value="NZ_FQZL01000023.1"/>
</dbReference>
<dbReference type="SUPFAM" id="SSF46689">
    <property type="entry name" value="Homeodomain-like"/>
    <property type="match status" value="1"/>
</dbReference>
<reference evidence="4 5" key="1">
    <citation type="submission" date="2016-11" db="EMBL/GenBank/DDBJ databases">
        <authorList>
            <person name="Jaros S."/>
            <person name="Januszkiewicz K."/>
            <person name="Wedrychowicz H."/>
        </authorList>
    </citation>
    <scope>NUCLEOTIDE SEQUENCE [LARGE SCALE GENOMIC DNA]</scope>
    <source>
        <strain evidence="4 5">DSM 17477</strain>
    </source>
</reference>